<feature type="region of interest" description="Disordered" evidence="1">
    <location>
        <begin position="178"/>
        <end position="229"/>
    </location>
</feature>
<dbReference type="EMBL" id="AK441929">
    <property type="protein sequence ID" value="BAN65723.1"/>
    <property type="molecule type" value="mRNA"/>
</dbReference>
<name>S6B2Y9_BABBO</name>
<dbReference type="PANTHER" id="PTHR31606">
    <property type="entry name" value="WW DOMAIN BINDING PROTEIN 2, ISOFORM E"/>
    <property type="match status" value="1"/>
</dbReference>
<accession>S6B2Y9</accession>
<proteinExistence type="evidence at transcript level"/>
<dbReference type="GO" id="GO:0005634">
    <property type="term" value="C:nucleus"/>
    <property type="evidence" value="ECO:0007669"/>
    <property type="project" value="TreeGrafter"/>
</dbReference>
<gene>
    <name evidence="2" type="primary">BBOV_IV002540</name>
</gene>
<evidence type="ECO:0000256" key="1">
    <source>
        <dbReference type="SAM" id="MobiDB-lite"/>
    </source>
</evidence>
<dbReference type="GO" id="GO:0031490">
    <property type="term" value="F:chromatin DNA binding"/>
    <property type="evidence" value="ECO:0007669"/>
    <property type="project" value="TreeGrafter"/>
</dbReference>
<dbReference type="CDD" id="cd13214">
    <property type="entry name" value="PH-GRAM_WBP2"/>
    <property type="match status" value="1"/>
</dbReference>
<feature type="compositionally biased region" description="Polar residues" evidence="1">
    <location>
        <begin position="217"/>
        <end position="229"/>
    </location>
</feature>
<dbReference type="VEuPathDB" id="PiroplasmaDB:BBOV_IV002540"/>
<dbReference type="GO" id="GO:0003713">
    <property type="term" value="F:transcription coactivator activity"/>
    <property type="evidence" value="ECO:0007669"/>
    <property type="project" value="InterPro"/>
</dbReference>
<evidence type="ECO:0008006" key="3">
    <source>
        <dbReference type="Google" id="ProtNLM"/>
    </source>
</evidence>
<reference evidence="2" key="1">
    <citation type="journal article" date="2014" name="BMC Genomics">
        <title>The Babesia bovis gene and promoter model: an update from full-length EST analysis.</title>
        <authorList>
            <person name="Yamagishi J."/>
            <person name="Wakaguri H."/>
            <person name="Yokoyama N."/>
            <person name="Yamashita R."/>
            <person name="Suzuki Y."/>
            <person name="Xuan X."/>
            <person name="Igarashi I."/>
        </authorList>
    </citation>
    <scope>NUCLEOTIDE SEQUENCE</scope>
    <source>
        <strain evidence="2">Texas</strain>
    </source>
</reference>
<organism evidence="2">
    <name type="scientific">Babesia bovis</name>
    <dbReference type="NCBI Taxonomy" id="5865"/>
    <lineage>
        <taxon>Eukaryota</taxon>
        <taxon>Sar</taxon>
        <taxon>Alveolata</taxon>
        <taxon>Apicomplexa</taxon>
        <taxon>Aconoidasida</taxon>
        <taxon>Piroplasmida</taxon>
        <taxon>Babesiidae</taxon>
        <taxon>Babesia</taxon>
    </lineage>
</organism>
<evidence type="ECO:0000313" key="2">
    <source>
        <dbReference type="EMBL" id="BAN65723.1"/>
    </source>
</evidence>
<sequence length="229" mass="25342">MALNPVLTQDVHTKQLLPLCDSGEFLLMHRPYTKFELKISDRVMKGSGDTFVTTHRIVFVKNKDKKFNEQFSSLSLPYALIDEPRFRQPVFGSNYLEGVIKPDTSATIPIKETGMFYIYFDRGCGMFLKGFYMSYARIRNNPAYTVNAHPFASGSELGSAFVDPNDPTHVYIAQPETTDAVDVSKGDEPGESAETDADGSNKDDKKHPGWVGGASQAAKTSTSSCPLCF</sequence>
<dbReference type="InterPro" id="IPR044852">
    <property type="entry name" value="WBP2-like"/>
</dbReference>
<dbReference type="PANTHER" id="PTHR31606:SF1">
    <property type="entry name" value="WW DOMAIN BINDING PROTEIN 2, ISOFORM E"/>
    <property type="match status" value="1"/>
</dbReference>
<dbReference type="AlphaFoldDB" id="S6B2Y9"/>
<protein>
    <recommendedName>
        <fullName evidence="3">GRAM domain-containing protein</fullName>
    </recommendedName>
</protein>
<dbReference type="SUPFAM" id="SSF50729">
    <property type="entry name" value="PH domain-like"/>
    <property type="match status" value="1"/>
</dbReference>